<comment type="caution">
    <text evidence="3">The sequence shown here is derived from an EMBL/GenBank/DDBJ whole genome shotgun (WGS) entry which is preliminary data.</text>
</comment>
<evidence type="ECO:0000313" key="4">
    <source>
        <dbReference type="Proteomes" id="UP000295499"/>
    </source>
</evidence>
<dbReference type="AlphaFoldDB" id="A0A4R6IRJ8"/>
<dbReference type="InterPro" id="IPR049236">
    <property type="entry name" value="DUF6850"/>
</dbReference>
<keyword evidence="4" id="KW-1185">Reference proteome</keyword>
<dbReference type="RefSeq" id="WP_133552529.1">
    <property type="nucleotide sequence ID" value="NZ_SNWM01000001.1"/>
</dbReference>
<feature type="chain" id="PRO_5020822355" description="DUF6850 domain-containing protein" evidence="1">
    <location>
        <begin position="20"/>
        <end position="512"/>
    </location>
</feature>
<organism evidence="3 4">
    <name type="scientific">Pedobacter duraquae</name>
    <dbReference type="NCBI Taxonomy" id="425511"/>
    <lineage>
        <taxon>Bacteria</taxon>
        <taxon>Pseudomonadati</taxon>
        <taxon>Bacteroidota</taxon>
        <taxon>Sphingobacteriia</taxon>
        <taxon>Sphingobacteriales</taxon>
        <taxon>Sphingobacteriaceae</taxon>
        <taxon>Pedobacter</taxon>
    </lineage>
</organism>
<protein>
    <recommendedName>
        <fullName evidence="2">DUF6850 domain-containing protein</fullName>
    </recommendedName>
</protein>
<proteinExistence type="predicted"/>
<feature type="signal peptide" evidence="1">
    <location>
        <begin position="1"/>
        <end position="19"/>
    </location>
</feature>
<evidence type="ECO:0000313" key="3">
    <source>
        <dbReference type="EMBL" id="TDO24495.1"/>
    </source>
</evidence>
<dbReference type="EMBL" id="SNWM01000001">
    <property type="protein sequence ID" value="TDO24495.1"/>
    <property type="molecule type" value="Genomic_DNA"/>
</dbReference>
<name>A0A4R6IRJ8_9SPHI</name>
<reference evidence="3 4" key="1">
    <citation type="submission" date="2019-03" db="EMBL/GenBank/DDBJ databases">
        <title>Genomic Encyclopedia of Archaeal and Bacterial Type Strains, Phase II (KMG-II): from individual species to whole genera.</title>
        <authorList>
            <person name="Goeker M."/>
        </authorList>
    </citation>
    <scope>NUCLEOTIDE SEQUENCE [LARGE SCALE GENOMIC DNA]</scope>
    <source>
        <strain evidence="3 4">DSM 19034</strain>
    </source>
</reference>
<dbReference type="OrthoDB" id="831538at2"/>
<sequence>MLKRLIIVLILGLPVACLAQAEAAADSLYSYTQSNNILQFIRLSATQLQSSTLQKAGVAGISYRQATGSYRVAQEAQKSTSTSFNTDGLNTLGRFKLHGFFNFSRTKDDSLSFNMKGIKDSPQPLYFMAKKASNYERQTYNGGGIISYALLKDKMFLSTGVDYFYNSSAGSVDPRAIVYTYRIKFSPELTYKLGSNFLGLGLLTGYGDEDVQKMKFKNENYAGLPTDALRIPYINYGYGFYQISTTAFKRKNKFSGLNASYAGMLKSWSVNAKLAYEVNEESNQNELDKNVNNTTISVFQLETTRFDLLLTKRGTFGSHQLKVQFEQQSGNDNLNQQRARNFTYESRNGVIFYSWLNNKAVNHQFDWSAGLNYLYNSKRDATSSHQLVYNTLEPQLGHSQYWHNHAKDLISAGLQFSARIPFDMQLNVPPTQVTVFSKGVVFPDYLYWSAKAARASFRFNYVTERVVKKFKTGFGLESSYLKPLNTVADVYNATFVPKQGYLDLKLSLNLYL</sequence>
<accession>A0A4R6IRJ8</accession>
<dbReference type="Proteomes" id="UP000295499">
    <property type="component" value="Unassembled WGS sequence"/>
</dbReference>
<gene>
    <name evidence="3" type="ORF">CLV32_0784</name>
</gene>
<evidence type="ECO:0000256" key="1">
    <source>
        <dbReference type="SAM" id="SignalP"/>
    </source>
</evidence>
<dbReference type="Pfam" id="PF21012">
    <property type="entry name" value="DUF6850"/>
    <property type="match status" value="1"/>
</dbReference>
<keyword evidence="1" id="KW-0732">Signal</keyword>
<feature type="domain" description="DUF6850" evidence="2">
    <location>
        <begin position="46"/>
        <end position="511"/>
    </location>
</feature>
<evidence type="ECO:0000259" key="2">
    <source>
        <dbReference type="Pfam" id="PF21012"/>
    </source>
</evidence>